<dbReference type="Proteomes" id="UP000070371">
    <property type="component" value="Chromosome"/>
</dbReference>
<dbReference type="AlphaFoldDB" id="A0A126UYX7"/>
<organism evidence="3 4">
    <name type="scientific">Falsihalocynthiibacter arcticus</name>
    <dbReference type="NCBI Taxonomy" id="1579316"/>
    <lineage>
        <taxon>Bacteria</taxon>
        <taxon>Pseudomonadati</taxon>
        <taxon>Pseudomonadota</taxon>
        <taxon>Alphaproteobacteria</taxon>
        <taxon>Rhodobacterales</taxon>
        <taxon>Roseobacteraceae</taxon>
        <taxon>Falsihalocynthiibacter</taxon>
    </lineage>
</organism>
<gene>
    <name evidence="3" type="ORF">RC74_08295</name>
</gene>
<dbReference type="OrthoDB" id="7360463at2"/>
<dbReference type="EMBL" id="CP014327">
    <property type="protein sequence ID" value="AML51250.1"/>
    <property type="molecule type" value="Genomic_DNA"/>
</dbReference>
<sequence length="215" mass="24472">MVFKRRDRRPIWQAVADFFYPKGGWSRAFRYVRHRLHRLPDPPHKIARGLFAGVLTSFTPLFGMHFLIAVILAKLMRGNIMAALLGTFFGNPLTFPIIAPLCIQLGKWMLGHPFRQPDQADLLARFSAVGREIKTNIWAIFTDAEPHWSSIDGFYHSLFLPYLIGGIIPGIISGVVVYYLSVPLIAVYQKRRRGRLKKKLDELRKKAAKKADGSA</sequence>
<feature type="transmembrane region" description="Helical" evidence="1">
    <location>
        <begin position="80"/>
        <end position="106"/>
    </location>
</feature>
<dbReference type="PANTHER" id="PTHR40547:SF1">
    <property type="entry name" value="SLL0298 PROTEIN"/>
    <property type="match status" value="1"/>
</dbReference>
<keyword evidence="4" id="KW-1185">Reference proteome</keyword>
<keyword evidence="1" id="KW-1133">Transmembrane helix</keyword>
<evidence type="ECO:0000259" key="2">
    <source>
        <dbReference type="Pfam" id="PF09835"/>
    </source>
</evidence>
<dbReference type="PANTHER" id="PTHR40547">
    <property type="entry name" value="SLL0298 PROTEIN"/>
    <property type="match status" value="1"/>
</dbReference>
<name>A0A126UYX7_9RHOB</name>
<feature type="transmembrane region" description="Helical" evidence="1">
    <location>
        <begin position="50"/>
        <end position="73"/>
    </location>
</feature>
<protein>
    <recommendedName>
        <fullName evidence="2">DUF2062 domain-containing protein</fullName>
    </recommendedName>
</protein>
<evidence type="ECO:0000313" key="3">
    <source>
        <dbReference type="EMBL" id="AML51250.1"/>
    </source>
</evidence>
<dbReference type="STRING" id="1579316.RC74_08295"/>
<feature type="domain" description="DUF2062" evidence="2">
    <location>
        <begin position="27"/>
        <end position="193"/>
    </location>
</feature>
<dbReference type="KEGG" id="hat:RC74_08295"/>
<reference evidence="3 4" key="1">
    <citation type="submission" date="2016-02" db="EMBL/GenBank/DDBJ databases">
        <title>Complete genome sequence of Halocynthiibacter arcticus PAMC 20958t from arctic marine sediment.</title>
        <authorList>
            <person name="Lee Y.M."/>
            <person name="Baek K."/>
            <person name="Lee H.K."/>
            <person name="Shin S.C."/>
        </authorList>
    </citation>
    <scope>NUCLEOTIDE SEQUENCE [LARGE SCALE GENOMIC DNA]</scope>
    <source>
        <strain evidence="3">PAMC 20958</strain>
    </source>
</reference>
<keyword evidence="1" id="KW-0472">Membrane</keyword>
<evidence type="ECO:0000256" key="1">
    <source>
        <dbReference type="SAM" id="Phobius"/>
    </source>
</evidence>
<dbReference type="RefSeq" id="WP_039001822.1">
    <property type="nucleotide sequence ID" value="NZ_CP014327.1"/>
</dbReference>
<evidence type="ECO:0000313" key="4">
    <source>
        <dbReference type="Proteomes" id="UP000070371"/>
    </source>
</evidence>
<keyword evidence="1" id="KW-0812">Transmembrane</keyword>
<accession>A0A126UYX7</accession>
<feature type="transmembrane region" description="Helical" evidence="1">
    <location>
        <begin position="162"/>
        <end position="188"/>
    </location>
</feature>
<dbReference type="Pfam" id="PF09835">
    <property type="entry name" value="DUF2062"/>
    <property type="match status" value="1"/>
</dbReference>
<proteinExistence type="predicted"/>
<dbReference type="InterPro" id="IPR018639">
    <property type="entry name" value="DUF2062"/>
</dbReference>